<evidence type="ECO:0000256" key="1">
    <source>
        <dbReference type="SAM" id="MobiDB-lite"/>
    </source>
</evidence>
<dbReference type="InterPro" id="IPR001584">
    <property type="entry name" value="Integrase_cat-core"/>
</dbReference>
<evidence type="ECO:0000313" key="3">
    <source>
        <dbReference type="EMBL" id="KAF0045875.1"/>
    </source>
</evidence>
<feature type="domain" description="Integrase catalytic" evidence="2">
    <location>
        <begin position="180"/>
        <end position="241"/>
    </location>
</feature>
<dbReference type="InterPro" id="IPR036397">
    <property type="entry name" value="RNaseH_sf"/>
</dbReference>
<evidence type="ECO:0000313" key="4">
    <source>
        <dbReference type="Proteomes" id="UP000438429"/>
    </source>
</evidence>
<dbReference type="InterPro" id="IPR050951">
    <property type="entry name" value="Retrovirus_Pol_polyprotein"/>
</dbReference>
<dbReference type="Proteomes" id="UP000438429">
    <property type="component" value="Unassembled WGS sequence"/>
</dbReference>
<name>A0A6A4TKW4_SCOMX</name>
<feature type="compositionally biased region" description="Basic residues" evidence="1">
    <location>
        <begin position="81"/>
        <end position="95"/>
    </location>
</feature>
<gene>
    <name evidence="3" type="ORF">F2P81_002404</name>
</gene>
<sequence>MTANCTDITQSDRQQQLWFCSYGSVFRPRQNTANPLFRKPSSSVESKTIHANRSFRYIIKTQQTQLVFPPPLTWTGGPRRSSTRKKPLRNRKAKLVHACAAPSGPSLSSEEETDEEARVPAEALGEEDPGSDETSSDEVFSESNWHCKGSLDGPGKLLHVSGNEGDVQVVKVSQIRTSVYHPQTDGLIERFNKTLKQMLRKVIDVDGKNWDQLIPFVLFSIQEVPQASTGFSPFELLYGRRPRGMLDLAKEAWEKQPSPHRSVIEYVDQMQERMAKIWPLVREHMQLAQQA</sequence>
<feature type="compositionally biased region" description="Acidic residues" evidence="1">
    <location>
        <begin position="124"/>
        <end position="140"/>
    </location>
</feature>
<reference evidence="3 4" key="1">
    <citation type="submission" date="2019-06" db="EMBL/GenBank/DDBJ databases">
        <title>Draft genomes of female and male turbot (Scophthalmus maximus).</title>
        <authorList>
            <person name="Xu H."/>
            <person name="Xu X.-W."/>
            <person name="Shao C."/>
            <person name="Chen S."/>
        </authorList>
    </citation>
    <scope>NUCLEOTIDE SEQUENCE [LARGE SCALE GENOMIC DNA]</scope>
    <source>
        <strain evidence="3">Ysfricsl-2016a</strain>
        <tissue evidence="3">Blood</tissue>
    </source>
</reference>
<dbReference type="InterPro" id="IPR012337">
    <property type="entry name" value="RNaseH-like_sf"/>
</dbReference>
<dbReference type="PANTHER" id="PTHR37984:SF15">
    <property type="entry name" value="INTEGRASE CATALYTIC DOMAIN-CONTAINING PROTEIN"/>
    <property type="match status" value="1"/>
</dbReference>
<feature type="region of interest" description="Disordered" evidence="1">
    <location>
        <begin position="69"/>
        <end position="145"/>
    </location>
</feature>
<proteinExistence type="predicted"/>
<protein>
    <recommendedName>
        <fullName evidence="2">Integrase catalytic domain-containing protein</fullName>
    </recommendedName>
</protein>
<accession>A0A6A4TKW4</accession>
<dbReference type="GO" id="GO:0015074">
    <property type="term" value="P:DNA integration"/>
    <property type="evidence" value="ECO:0007669"/>
    <property type="project" value="InterPro"/>
</dbReference>
<comment type="caution">
    <text evidence="3">The sequence shown here is derived from an EMBL/GenBank/DDBJ whole genome shotgun (WGS) entry which is preliminary data.</text>
</comment>
<evidence type="ECO:0000259" key="2">
    <source>
        <dbReference type="PROSITE" id="PS50994"/>
    </source>
</evidence>
<dbReference type="AlphaFoldDB" id="A0A6A4TKW4"/>
<dbReference type="PROSITE" id="PS50994">
    <property type="entry name" value="INTEGRASE"/>
    <property type="match status" value="1"/>
</dbReference>
<dbReference type="Gene3D" id="3.30.420.10">
    <property type="entry name" value="Ribonuclease H-like superfamily/Ribonuclease H"/>
    <property type="match status" value="1"/>
</dbReference>
<dbReference type="SUPFAM" id="SSF53098">
    <property type="entry name" value="Ribonuclease H-like"/>
    <property type="match status" value="1"/>
</dbReference>
<dbReference type="PANTHER" id="PTHR37984">
    <property type="entry name" value="PROTEIN CBG26694"/>
    <property type="match status" value="1"/>
</dbReference>
<organism evidence="3 4">
    <name type="scientific">Scophthalmus maximus</name>
    <name type="common">Turbot</name>
    <name type="synonym">Psetta maxima</name>
    <dbReference type="NCBI Taxonomy" id="52904"/>
    <lineage>
        <taxon>Eukaryota</taxon>
        <taxon>Metazoa</taxon>
        <taxon>Chordata</taxon>
        <taxon>Craniata</taxon>
        <taxon>Vertebrata</taxon>
        <taxon>Euteleostomi</taxon>
        <taxon>Actinopterygii</taxon>
        <taxon>Neopterygii</taxon>
        <taxon>Teleostei</taxon>
        <taxon>Neoteleostei</taxon>
        <taxon>Acanthomorphata</taxon>
        <taxon>Carangaria</taxon>
        <taxon>Pleuronectiformes</taxon>
        <taxon>Pleuronectoidei</taxon>
        <taxon>Scophthalmidae</taxon>
        <taxon>Scophthalmus</taxon>
    </lineage>
</organism>
<dbReference type="GO" id="GO:0003676">
    <property type="term" value="F:nucleic acid binding"/>
    <property type="evidence" value="ECO:0007669"/>
    <property type="project" value="InterPro"/>
</dbReference>
<dbReference type="EMBL" id="VEVO01000002">
    <property type="protein sequence ID" value="KAF0045875.1"/>
    <property type="molecule type" value="Genomic_DNA"/>
</dbReference>